<reference evidence="12 13" key="1">
    <citation type="journal article" date="2019" name="Gigascience">
        <title>Whole-genome sequence of the oriental lung fluke Paragonimus westermani.</title>
        <authorList>
            <person name="Oey H."/>
            <person name="Zakrzewski M."/>
            <person name="Narain K."/>
            <person name="Devi K.R."/>
            <person name="Agatsuma T."/>
            <person name="Nawaratna S."/>
            <person name="Gobert G.N."/>
            <person name="Jones M.K."/>
            <person name="Ragan M.A."/>
            <person name="McManus D.P."/>
            <person name="Krause L."/>
        </authorList>
    </citation>
    <scope>NUCLEOTIDE SEQUENCE [LARGE SCALE GENOMIC DNA]</scope>
    <source>
        <strain evidence="12 13">IND2009</strain>
    </source>
</reference>
<dbReference type="GO" id="GO:0005739">
    <property type="term" value="C:mitochondrion"/>
    <property type="evidence" value="ECO:0007669"/>
    <property type="project" value="UniProtKB-SubCell"/>
</dbReference>
<feature type="domain" description="Peptidase M3A/M3B catalytic" evidence="11">
    <location>
        <begin position="350"/>
        <end position="791"/>
    </location>
</feature>
<evidence type="ECO:0000313" key="12">
    <source>
        <dbReference type="EMBL" id="KAA3674026.1"/>
    </source>
</evidence>
<comment type="subcellular location">
    <subcellularLocation>
        <location evidence="1">Mitochondrion</location>
    </subcellularLocation>
</comment>
<dbReference type="Gene3D" id="1.10.1370.10">
    <property type="entry name" value="Neurolysin, domain 3"/>
    <property type="match status" value="1"/>
</dbReference>
<evidence type="ECO:0000256" key="5">
    <source>
        <dbReference type="ARBA" id="ARBA00022801"/>
    </source>
</evidence>
<dbReference type="InterPro" id="IPR045090">
    <property type="entry name" value="Pept_M3A_M3B"/>
</dbReference>
<evidence type="ECO:0000256" key="1">
    <source>
        <dbReference type="ARBA" id="ARBA00004173"/>
    </source>
</evidence>
<accession>A0A5J4NEH5</accession>
<dbReference type="InterPro" id="IPR024077">
    <property type="entry name" value="Neurolysin/TOP_dom2"/>
</dbReference>
<dbReference type="SUPFAM" id="SSF55486">
    <property type="entry name" value="Metalloproteases ('zincins'), catalytic domain"/>
    <property type="match status" value="1"/>
</dbReference>
<evidence type="ECO:0000256" key="10">
    <source>
        <dbReference type="RuleBase" id="RU003435"/>
    </source>
</evidence>
<dbReference type="EMBL" id="QNGE01003451">
    <property type="protein sequence ID" value="KAA3674026.1"/>
    <property type="molecule type" value="Genomic_DNA"/>
</dbReference>
<protein>
    <submittedName>
        <fullName evidence="12">Mitochondrial intermediate peptidase</fullName>
    </submittedName>
</protein>
<evidence type="ECO:0000256" key="7">
    <source>
        <dbReference type="ARBA" id="ARBA00022946"/>
    </source>
</evidence>
<dbReference type="Gene3D" id="3.40.390.10">
    <property type="entry name" value="Collagenase (Catalytic Domain)"/>
    <property type="match status" value="1"/>
</dbReference>
<keyword evidence="3 10" id="KW-0645">Protease</keyword>
<dbReference type="InterPro" id="IPR001567">
    <property type="entry name" value="Pept_M3A_M3B_dom"/>
</dbReference>
<sequence>MAANRAQWRECCRCLAELSVNGINRQPVLVGGFMLFVFGVKCSRRHAAFVSTVVCRLRLSRHSSTYAHLSPLADAFNIVSSPAHCESSLSGDRAGLFGNPHLTTPHGFTEIVAQANEQCRLLLDEALSSNRTRKMVQVLDDMSDTLCRVADLADCVRMLHPDESFRQAASNACHAIGCLVEELNTVPALYAASLQASQKAGSDNRLALSLPDARMDRIDRRVLDLFIADFQLSGVQLQDPHRRDEFVKAAAAALELGSQFIHTSHTPVVFDPADWLSVANTQHVNPGPVQLTHPITDEPHPELRAATYHAYYTALPGQEQCLTDLMGMRHRMAHFFSSAYPMLLFFSTQHRAAGFDSFAHRSTQHSLAETPERVHLFLDRVCQLLTPLATKVTREHLLPVVRHSNRRSFSRWTQAISPDDGHIRPWDVNYALGLRRQALRVDELVDYFSLGACMEGVSQLADCLFGLRLRVEPTKPGECWHPSVIKIGVYATKRATVTMDRVNEDDIFPSPGENGLIGFVYCDLLDRPGKPAQDCHYTIRGGRRLSDGSYQNPVITLQLTVSPAHRPPLLSLGQVENLFHEWGHALHSMIARTRYQHVTGTRCSTDLAELPSTLFEQFALDPRIAVEYARHWNTGKSPGNQELSALGRLSVGGGFGNSVELIQQSTYAKLDQVLHSGPPELTLLLHKPAGQTDRLPASSHLLSHIQHESGLSDWLVCNPTHLGAWVHRFTHLIGYGGRYYAYLMARAGAQLVWRQCFADDPWSSSKGQLYAERVLRHGGEFHPASILCNLLANSSDHTGDFDHQLSPEKLARGLADHAEECESLASTLFTQLYAPGLHQPDTTCRGIEENISDL</sequence>
<dbReference type="GO" id="GO:0046872">
    <property type="term" value="F:metal ion binding"/>
    <property type="evidence" value="ECO:0007669"/>
    <property type="project" value="UniProtKB-UniRule"/>
</dbReference>
<dbReference type="Proteomes" id="UP000324629">
    <property type="component" value="Unassembled WGS sequence"/>
</dbReference>
<dbReference type="PANTHER" id="PTHR11804">
    <property type="entry name" value="PROTEASE M3 THIMET OLIGOPEPTIDASE-RELATED"/>
    <property type="match status" value="1"/>
</dbReference>
<keyword evidence="5 10" id="KW-0378">Hydrolase</keyword>
<dbReference type="InterPro" id="IPR033851">
    <property type="entry name" value="M3A_MIP"/>
</dbReference>
<dbReference type="InterPro" id="IPR024079">
    <property type="entry name" value="MetalloPept_cat_dom_sf"/>
</dbReference>
<evidence type="ECO:0000313" key="13">
    <source>
        <dbReference type="Proteomes" id="UP000324629"/>
    </source>
</evidence>
<dbReference type="GO" id="GO:0006627">
    <property type="term" value="P:protein processing involved in protein targeting to mitochondrion"/>
    <property type="evidence" value="ECO:0007669"/>
    <property type="project" value="TreeGrafter"/>
</dbReference>
<dbReference type="CDD" id="cd06457">
    <property type="entry name" value="M3A_MIP"/>
    <property type="match status" value="1"/>
</dbReference>
<keyword evidence="13" id="KW-1185">Reference proteome</keyword>
<comment type="cofactor">
    <cofactor evidence="10">
        <name>Zn(2+)</name>
        <dbReference type="ChEBI" id="CHEBI:29105"/>
    </cofactor>
    <text evidence="10">Binds 1 zinc ion.</text>
</comment>
<proteinExistence type="inferred from homology"/>
<dbReference type="GO" id="GO:0006518">
    <property type="term" value="P:peptide metabolic process"/>
    <property type="evidence" value="ECO:0007669"/>
    <property type="project" value="TreeGrafter"/>
</dbReference>
<keyword evidence="4 10" id="KW-0479">Metal-binding</keyword>
<dbReference type="AlphaFoldDB" id="A0A5J4NEH5"/>
<keyword evidence="9" id="KW-0496">Mitochondrion</keyword>
<comment type="caution">
    <text evidence="12">The sequence shown here is derived from an EMBL/GenBank/DDBJ whole genome shotgun (WGS) entry which is preliminary data.</text>
</comment>
<evidence type="ECO:0000256" key="4">
    <source>
        <dbReference type="ARBA" id="ARBA00022723"/>
    </source>
</evidence>
<dbReference type="PANTHER" id="PTHR11804:SF79">
    <property type="entry name" value="MITOCHONDRIAL INTERMEDIATE PEPTIDASE"/>
    <property type="match status" value="1"/>
</dbReference>
<evidence type="ECO:0000256" key="3">
    <source>
        <dbReference type="ARBA" id="ARBA00022670"/>
    </source>
</evidence>
<evidence type="ECO:0000256" key="2">
    <source>
        <dbReference type="ARBA" id="ARBA00006040"/>
    </source>
</evidence>
<name>A0A5J4NEH5_9TREM</name>
<dbReference type="GO" id="GO:0004222">
    <property type="term" value="F:metalloendopeptidase activity"/>
    <property type="evidence" value="ECO:0007669"/>
    <property type="project" value="InterPro"/>
</dbReference>
<organism evidence="12 13">
    <name type="scientific">Paragonimus westermani</name>
    <dbReference type="NCBI Taxonomy" id="34504"/>
    <lineage>
        <taxon>Eukaryota</taxon>
        <taxon>Metazoa</taxon>
        <taxon>Spiralia</taxon>
        <taxon>Lophotrochozoa</taxon>
        <taxon>Platyhelminthes</taxon>
        <taxon>Trematoda</taxon>
        <taxon>Digenea</taxon>
        <taxon>Plagiorchiida</taxon>
        <taxon>Troglotremata</taxon>
        <taxon>Troglotrematidae</taxon>
        <taxon>Paragonimus</taxon>
    </lineage>
</organism>
<evidence type="ECO:0000256" key="9">
    <source>
        <dbReference type="ARBA" id="ARBA00023128"/>
    </source>
</evidence>
<keyword evidence="7" id="KW-0809">Transit peptide</keyword>
<keyword evidence="6 10" id="KW-0862">Zinc</keyword>
<gene>
    <name evidence="12" type="ORF">DEA37_0009461</name>
</gene>
<dbReference type="Pfam" id="PF01432">
    <property type="entry name" value="Peptidase_M3"/>
    <property type="match status" value="1"/>
</dbReference>
<evidence type="ECO:0000259" key="11">
    <source>
        <dbReference type="Pfam" id="PF01432"/>
    </source>
</evidence>
<evidence type="ECO:0000256" key="6">
    <source>
        <dbReference type="ARBA" id="ARBA00022833"/>
    </source>
</evidence>
<keyword evidence="8 10" id="KW-0482">Metalloprotease</keyword>
<comment type="similarity">
    <text evidence="2 10">Belongs to the peptidase M3 family.</text>
</comment>
<evidence type="ECO:0000256" key="8">
    <source>
        <dbReference type="ARBA" id="ARBA00023049"/>
    </source>
</evidence>